<proteinExistence type="predicted"/>
<dbReference type="AlphaFoldDB" id="A0A644WM44"/>
<accession>A0A644WM44</accession>
<organism evidence="1">
    <name type="scientific">bioreactor metagenome</name>
    <dbReference type="NCBI Taxonomy" id="1076179"/>
    <lineage>
        <taxon>unclassified sequences</taxon>
        <taxon>metagenomes</taxon>
        <taxon>ecological metagenomes</taxon>
    </lineage>
</organism>
<protein>
    <submittedName>
        <fullName evidence="1">Uncharacterized protein</fullName>
    </submittedName>
</protein>
<reference evidence="1" key="1">
    <citation type="submission" date="2019-08" db="EMBL/GenBank/DDBJ databases">
        <authorList>
            <person name="Kucharzyk K."/>
            <person name="Murdoch R.W."/>
            <person name="Higgins S."/>
            <person name="Loffler F."/>
        </authorList>
    </citation>
    <scope>NUCLEOTIDE SEQUENCE</scope>
</reference>
<sequence length="34" mass="3971">MSIVKIEKEKALKTESLLYAIIILLLQMRQLLQV</sequence>
<evidence type="ECO:0000313" key="1">
    <source>
        <dbReference type="EMBL" id="MPM04976.1"/>
    </source>
</evidence>
<comment type="caution">
    <text evidence="1">The sequence shown here is derived from an EMBL/GenBank/DDBJ whole genome shotgun (WGS) entry which is preliminary data.</text>
</comment>
<name>A0A644WM44_9ZZZZ</name>
<dbReference type="EMBL" id="VSSQ01001088">
    <property type="protein sequence ID" value="MPM04976.1"/>
    <property type="molecule type" value="Genomic_DNA"/>
</dbReference>
<gene>
    <name evidence="1" type="ORF">SDC9_51257</name>
</gene>